<gene>
    <name evidence="1" type="ORF">DF3PB_600013</name>
</gene>
<sequence>MAFAAMEYLKRWAQHEDVDDLERGLGLLLTVRDRLRPQQ</sequence>
<evidence type="ECO:0000313" key="1">
    <source>
        <dbReference type="EMBL" id="SUS08209.1"/>
    </source>
</evidence>
<proteinExistence type="predicted"/>
<organism evidence="1">
    <name type="scientific">metagenome</name>
    <dbReference type="NCBI Taxonomy" id="256318"/>
    <lineage>
        <taxon>unclassified sequences</taxon>
        <taxon>metagenomes</taxon>
    </lineage>
</organism>
<name>A0A380TKJ0_9ZZZZ</name>
<reference evidence="1" key="1">
    <citation type="submission" date="2018-07" db="EMBL/GenBank/DDBJ databases">
        <authorList>
            <person name="Quirk P.G."/>
            <person name="Krulwich T.A."/>
        </authorList>
    </citation>
    <scope>NUCLEOTIDE SEQUENCE</scope>
</reference>
<dbReference type="AlphaFoldDB" id="A0A380TKJ0"/>
<dbReference type="EMBL" id="UIDG01000557">
    <property type="protein sequence ID" value="SUS08209.1"/>
    <property type="molecule type" value="Genomic_DNA"/>
</dbReference>
<protein>
    <submittedName>
        <fullName evidence="1">Uncharacterized protein</fullName>
    </submittedName>
</protein>
<accession>A0A380TKJ0</accession>